<dbReference type="InterPro" id="IPR023346">
    <property type="entry name" value="Lysozyme-like_dom_sf"/>
</dbReference>
<evidence type="ECO:0000256" key="1">
    <source>
        <dbReference type="ARBA" id="ARBA00009387"/>
    </source>
</evidence>
<keyword evidence="2" id="KW-0732">Signal</keyword>
<comment type="similarity">
    <text evidence="1">Belongs to the virb1 family.</text>
</comment>
<dbReference type="Gene3D" id="1.10.530.10">
    <property type="match status" value="1"/>
</dbReference>
<organism evidence="4 5">
    <name type="scientific">Falsirhodobacter algicola</name>
    <dbReference type="NCBI Taxonomy" id="2692330"/>
    <lineage>
        <taxon>Bacteria</taxon>
        <taxon>Pseudomonadati</taxon>
        <taxon>Pseudomonadota</taxon>
        <taxon>Alphaproteobacteria</taxon>
        <taxon>Rhodobacterales</taxon>
        <taxon>Paracoccaceae</taxon>
        <taxon>Falsirhodobacter</taxon>
    </lineage>
</organism>
<evidence type="ECO:0000256" key="2">
    <source>
        <dbReference type="SAM" id="SignalP"/>
    </source>
</evidence>
<proteinExistence type="inferred from homology"/>
<dbReference type="Proteomes" id="UP000679284">
    <property type="component" value="Chromosome"/>
</dbReference>
<name>A0A8J8SKZ2_9RHOB</name>
<accession>A0A8J8SKZ2</accession>
<protein>
    <submittedName>
        <fullName evidence="4">Transglycosylase SLT domain-containing protein</fullName>
    </submittedName>
</protein>
<dbReference type="KEGG" id="fap:GR316_06410"/>
<sequence length="214" mass="23184">MMRIFLALAVILAPAAACAMQDPAVLCENAAADAARRVGVPVDVMMALTLAETGRQSGGRLRPWPWAINRGGEGAWFASQAEAMAFAETSLREGRRNFDIGCFQINHRWHADGFPNLAAMFDPETNALYAARFLRQHYDRTGDWAQAAGAYHSLTPEFADRYMQRFAALRRGEGSAPVMPAVARLNAFPLLNGGRGHAGSLVPLGSAARRLIGD</sequence>
<reference evidence="4" key="1">
    <citation type="submission" date="2020-01" db="EMBL/GenBank/DDBJ databases">
        <authorList>
            <person name="Yang Y."/>
            <person name="Kwon Y.M."/>
        </authorList>
    </citation>
    <scope>NUCLEOTIDE SEQUENCE</scope>
    <source>
        <strain evidence="4">PG104</strain>
    </source>
</reference>
<feature type="domain" description="Transglycosylase SLT" evidence="3">
    <location>
        <begin position="96"/>
        <end position="153"/>
    </location>
</feature>
<feature type="signal peptide" evidence="2">
    <location>
        <begin position="1"/>
        <end position="19"/>
    </location>
</feature>
<evidence type="ECO:0000259" key="3">
    <source>
        <dbReference type="Pfam" id="PF01464"/>
    </source>
</evidence>
<evidence type="ECO:0000313" key="4">
    <source>
        <dbReference type="EMBL" id="QUS35923.1"/>
    </source>
</evidence>
<feature type="chain" id="PRO_5035244524" evidence="2">
    <location>
        <begin position="20"/>
        <end position="214"/>
    </location>
</feature>
<gene>
    <name evidence="4" type="ORF">GR316_06410</name>
</gene>
<dbReference type="Pfam" id="PF01464">
    <property type="entry name" value="SLT"/>
    <property type="match status" value="1"/>
</dbReference>
<dbReference type="EMBL" id="CP047289">
    <property type="protein sequence ID" value="QUS35923.1"/>
    <property type="molecule type" value="Genomic_DNA"/>
</dbReference>
<dbReference type="CDD" id="cd13400">
    <property type="entry name" value="LT_IagB-like"/>
    <property type="match status" value="1"/>
</dbReference>
<evidence type="ECO:0000313" key="5">
    <source>
        <dbReference type="Proteomes" id="UP000679284"/>
    </source>
</evidence>
<dbReference type="InterPro" id="IPR008258">
    <property type="entry name" value="Transglycosylase_SLT_dom_1"/>
</dbReference>
<dbReference type="SUPFAM" id="SSF53955">
    <property type="entry name" value="Lysozyme-like"/>
    <property type="match status" value="1"/>
</dbReference>
<keyword evidence="5" id="KW-1185">Reference proteome</keyword>
<dbReference type="AlphaFoldDB" id="A0A8J8SKZ2"/>
<dbReference type="RefSeq" id="WP_211783143.1">
    <property type="nucleotide sequence ID" value="NZ_CP047289.1"/>
</dbReference>